<sequence>MNKSKYDVILDTMPATETRKEVLFRCAGDGFLQVEYGREQALDMLDSFRVLAIADRVESTHTKGLIETVPALRTDLYHFDPT</sequence>
<dbReference type="Gene3D" id="3.30.1360.40">
    <property type="match status" value="1"/>
</dbReference>
<name>X1SJK0_9ZZZZ</name>
<dbReference type="AlphaFoldDB" id="X1SJK0"/>
<evidence type="ECO:0000313" key="2">
    <source>
        <dbReference type="EMBL" id="GAI79336.1"/>
    </source>
</evidence>
<evidence type="ECO:0000259" key="1">
    <source>
        <dbReference type="Pfam" id="PF02682"/>
    </source>
</evidence>
<accession>X1SJK0</accession>
<protein>
    <recommendedName>
        <fullName evidence="1">Carboxyltransferase domain-containing protein</fullName>
    </recommendedName>
</protein>
<gene>
    <name evidence="2" type="ORF">S12H4_22860</name>
</gene>
<dbReference type="EMBL" id="BARW01012007">
    <property type="protein sequence ID" value="GAI79336.1"/>
    <property type="molecule type" value="Genomic_DNA"/>
</dbReference>
<reference evidence="2" key="1">
    <citation type="journal article" date="2014" name="Front. Microbiol.">
        <title>High frequency of phylogenetically diverse reductive dehalogenase-homologous genes in deep subseafloor sedimentary metagenomes.</title>
        <authorList>
            <person name="Kawai M."/>
            <person name="Futagami T."/>
            <person name="Toyoda A."/>
            <person name="Takaki Y."/>
            <person name="Nishi S."/>
            <person name="Hori S."/>
            <person name="Arai W."/>
            <person name="Tsubouchi T."/>
            <person name="Morono Y."/>
            <person name="Uchiyama I."/>
            <person name="Ito T."/>
            <person name="Fujiyama A."/>
            <person name="Inagaki F."/>
            <person name="Takami H."/>
        </authorList>
    </citation>
    <scope>NUCLEOTIDE SEQUENCE</scope>
    <source>
        <strain evidence="2">Expedition CK06-06</strain>
    </source>
</reference>
<proteinExistence type="predicted"/>
<dbReference type="InterPro" id="IPR003833">
    <property type="entry name" value="CT_C_D"/>
</dbReference>
<feature type="non-terminal residue" evidence="2">
    <location>
        <position position="82"/>
    </location>
</feature>
<feature type="domain" description="Carboxyltransferase" evidence="1">
    <location>
        <begin position="24"/>
        <end position="81"/>
    </location>
</feature>
<dbReference type="SUPFAM" id="SSF160467">
    <property type="entry name" value="PH0987 N-terminal domain-like"/>
    <property type="match status" value="1"/>
</dbReference>
<comment type="caution">
    <text evidence="2">The sequence shown here is derived from an EMBL/GenBank/DDBJ whole genome shotgun (WGS) entry which is preliminary data.</text>
</comment>
<dbReference type="Pfam" id="PF02682">
    <property type="entry name" value="CT_C_D"/>
    <property type="match status" value="1"/>
</dbReference>
<organism evidence="2">
    <name type="scientific">marine sediment metagenome</name>
    <dbReference type="NCBI Taxonomy" id="412755"/>
    <lineage>
        <taxon>unclassified sequences</taxon>
        <taxon>metagenomes</taxon>
        <taxon>ecological metagenomes</taxon>
    </lineage>
</organism>